<keyword evidence="10" id="KW-1185">Reference proteome</keyword>
<sequence length="341" mass="38071">MRIHLKKKSQLSENQVTPESVYRQRRQILQGLGLGLGAAALSGPASAGLFGSLLGDEKATPSKGAAITTPLTFNRPDAYQIAVPPTAERVATSYNNFYEFGADKSDPARNAQGFKTKPWTLTISGEVDNPQTIDVWSWMEKQQLEERIYRHRCVEAWSMVIPWLGVPLADIIKAAGPTSKAKYVAFETLYDPEQMPGQASRFLGGGIDYPYVEGLRLDEAMNPLAMLAVGMYGKTLPPQNGAPIRLVVPWKYGFKGIKSIVRIHLTDKQPPTTWNRLASYEYGFYANVNPEVDHPRWSQASERVIAEGGLFGSERQPTLMFNGYEEEVANLYRGMDLRKFY</sequence>
<feature type="binding site" evidence="5">
    <location>
        <position position="95"/>
    </location>
    <ligand>
        <name>Mo-molybdopterin</name>
        <dbReference type="ChEBI" id="CHEBI:71302"/>
    </ligand>
</feature>
<dbReference type="Pfam" id="PF00174">
    <property type="entry name" value="Oxidored_molyb"/>
    <property type="match status" value="1"/>
</dbReference>
<feature type="binding site" evidence="5">
    <location>
        <position position="153"/>
    </location>
    <ligand>
        <name>Mo-molybdopterin</name>
        <dbReference type="ChEBI" id="CHEBI:71302"/>
    </ligand>
    <ligandPart>
        <name>Mo</name>
        <dbReference type="ChEBI" id="CHEBI:28685"/>
    </ligandPart>
</feature>
<keyword evidence="3 5" id="KW-0732">Signal</keyword>
<feature type="transmembrane region" description="Helical" evidence="7">
    <location>
        <begin position="32"/>
        <end position="54"/>
    </location>
</feature>
<protein>
    <recommendedName>
        <fullName evidence="5">Protein-methionine-sulfoxide reductase catalytic subunit MsrP</fullName>
        <ecNumber evidence="5">1.8.5.-</ecNumber>
    </recommendedName>
</protein>
<comment type="cofactor">
    <cofactor evidence="5">
        <name>Mo-molybdopterin</name>
        <dbReference type="ChEBI" id="CHEBI:71302"/>
    </cofactor>
    <text evidence="5">Binds 1 Mo-molybdopterin (Mo-MPT) cofactor per subunit.</text>
</comment>
<dbReference type="PANTHER" id="PTHR43032">
    <property type="entry name" value="PROTEIN-METHIONINE-SULFOXIDE REDUCTASE"/>
    <property type="match status" value="1"/>
</dbReference>
<keyword evidence="7" id="KW-0812">Transmembrane</keyword>
<dbReference type="InterPro" id="IPR000572">
    <property type="entry name" value="OxRdtase_Mopterin-bd_dom"/>
</dbReference>
<evidence type="ECO:0000256" key="5">
    <source>
        <dbReference type="HAMAP-Rule" id="MF_01206"/>
    </source>
</evidence>
<evidence type="ECO:0000256" key="6">
    <source>
        <dbReference type="SAM" id="MobiDB-lite"/>
    </source>
</evidence>
<comment type="caution">
    <text evidence="9">The sequence shown here is derived from an EMBL/GenBank/DDBJ whole genome shotgun (WGS) entry which is preliminary data.</text>
</comment>
<dbReference type="InterPro" id="IPR036374">
    <property type="entry name" value="OxRdtase_Mopterin-bd_sf"/>
</dbReference>
<dbReference type="SUPFAM" id="SSF56524">
    <property type="entry name" value="Oxidoreductase molybdopterin-binding domain"/>
    <property type="match status" value="1"/>
</dbReference>
<feature type="binding site" evidence="5">
    <location>
        <position position="240"/>
    </location>
    <ligand>
        <name>Mo-molybdopterin</name>
        <dbReference type="ChEBI" id="CHEBI:71302"/>
    </ligand>
</feature>
<comment type="catalytic activity">
    <reaction evidence="5">
        <text>L-methionyl-[protein] + a quinone + H2O = L-methionyl-(S)-S-oxide-[protein] + a quinol</text>
        <dbReference type="Rhea" id="RHEA:51292"/>
        <dbReference type="Rhea" id="RHEA-COMP:12313"/>
        <dbReference type="Rhea" id="RHEA-COMP:12315"/>
        <dbReference type="ChEBI" id="CHEBI:15377"/>
        <dbReference type="ChEBI" id="CHEBI:16044"/>
        <dbReference type="ChEBI" id="CHEBI:24646"/>
        <dbReference type="ChEBI" id="CHEBI:44120"/>
        <dbReference type="ChEBI" id="CHEBI:132124"/>
    </reaction>
</comment>
<dbReference type="NCBIfam" id="NF003767">
    <property type="entry name" value="PRK05363.1"/>
    <property type="match status" value="1"/>
</dbReference>
<keyword evidence="1 5" id="KW-0500">Molybdenum</keyword>
<keyword evidence="4 5" id="KW-0560">Oxidoreductase</keyword>
<dbReference type="InterPro" id="IPR006311">
    <property type="entry name" value="TAT_signal"/>
</dbReference>
<evidence type="ECO:0000313" key="10">
    <source>
        <dbReference type="Proteomes" id="UP001501479"/>
    </source>
</evidence>
<gene>
    <name evidence="5 9" type="primary">msrP</name>
    <name evidence="9" type="ORF">GCM10022421_29050</name>
</gene>
<dbReference type="EMBL" id="BAABDS010000040">
    <property type="protein sequence ID" value="GAA3719031.1"/>
    <property type="molecule type" value="Genomic_DNA"/>
</dbReference>
<dbReference type="Gene3D" id="3.90.420.10">
    <property type="entry name" value="Oxidoreductase, molybdopterin-binding domain"/>
    <property type="match status" value="1"/>
</dbReference>
<dbReference type="Proteomes" id="UP001501479">
    <property type="component" value="Unassembled WGS sequence"/>
</dbReference>
<dbReference type="InterPro" id="IPR022867">
    <property type="entry name" value="MsrP"/>
</dbReference>
<dbReference type="PROSITE" id="PS51318">
    <property type="entry name" value="TAT"/>
    <property type="match status" value="1"/>
</dbReference>
<feature type="domain" description="Oxidoreductase molybdopterin-binding" evidence="8">
    <location>
        <begin position="115"/>
        <end position="274"/>
    </location>
</feature>
<feature type="binding site" evidence="5">
    <location>
        <position position="245"/>
    </location>
    <ligand>
        <name>Mo-molybdopterin</name>
        <dbReference type="ChEBI" id="CHEBI:71302"/>
    </ligand>
</feature>
<comment type="function">
    <text evidence="5">Part of the MsrPQ system that repairs oxidized periplasmic proteins containing methionine sulfoxide residues (Met-O), using respiratory chain electrons. Thus protects these proteins from oxidative-stress damage caused by reactive species of oxygen and chlorine generated by the host defense mechanisms. MsrPQ is essential for the maintenance of envelope integrity under bleach stress, rescuing a wide series of structurally unrelated periplasmic proteins from methionine oxidation. The catalytic subunit MsrP is non-stereospecific, being able to reduce both (R-) and (S-) diastereoisomers of methionine sulfoxide.</text>
</comment>
<keyword evidence="2 5" id="KW-0479">Metal-binding</keyword>
<evidence type="ECO:0000256" key="3">
    <source>
        <dbReference type="ARBA" id="ARBA00022729"/>
    </source>
</evidence>
<evidence type="ECO:0000256" key="7">
    <source>
        <dbReference type="SAM" id="Phobius"/>
    </source>
</evidence>
<dbReference type="RefSeq" id="WP_344965484.1">
    <property type="nucleotide sequence ID" value="NZ_BAABDS010000040.1"/>
</dbReference>
<evidence type="ECO:0000313" key="9">
    <source>
        <dbReference type="EMBL" id="GAA3719031.1"/>
    </source>
</evidence>
<dbReference type="EC" id="1.8.5.-" evidence="5"/>
<keyword evidence="7" id="KW-1133">Transmembrane helix</keyword>
<comment type="similarity">
    <text evidence="5">Belongs to the MsrP family.</text>
</comment>
<feature type="region of interest" description="Disordered" evidence="6">
    <location>
        <begin position="1"/>
        <end position="20"/>
    </location>
</feature>
<reference evidence="10" key="1">
    <citation type="journal article" date="2019" name="Int. J. Syst. Evol. Microbiol.">
        <title>The Global Catalogue of Microorganisms (GCM) 10K type strain sequencing project: providing services to taxonomists for standard genome sequencing and annotation.</title>
        <authorList>
            <consortium name="The Broad Institute Genomics Platform"/>
            <consortium name="The Broad Institute Genome Sequencing Center for Infectious Disease"/>
            <person name="Wu L."/>
            <person name="Ma J."/>
        </authorList>
    </citation>
    <scope>NUCLEOTIDE SEQUENCE [LARGE SCALE GENOMIC DNA]</scope>
    <source>
        <strain evidence="10">JCM 17329</strain>
    </source>
</reference>
<dbReference type="HAMAP" id="MF_01206">
    <property type="entry name" value="MsrP"/>
    <property type="match status" value="1"/>
</dbReference>
<feature type="binding site" evidence="5">
    <location>
        <begin position="256"/>
        <end position="258"/>
    </location>
    <ligand>
        <name>Mo-molybdopterin</name>
        <dbReference type="ChEBI" id="CHEBI:71302"/>
    </ligand>
</feature>
<keyword evidence="7" id="KW-0472">Membrane</keyword>
<organism evidence="9 10">
    <name type="scientific">Oceanisphaera sediminis</name>
    <dbReference type="NCBI Taxonomy" id="981381"/>
    <lineage>
        <taxon>Bacteria</taxon>
        <taxon>Pseudomonadati</taxon>
        <taxon>Pseudomonadota</taxon>
        <taxon>Gammaproteobacteria</taxon>
        <taxon>Aeromonadales</taxon>
        <taxon>Aeromonadaceae</taxon>
        <taxon>Oceanisphaera</taxon>
    </lineage>
</organism>
<comment type="catalytic activity">
    <reaction evidence="5">
        <text>L-methionyl-[protein] + a quinone + H2O = L-methionyl-(R)-S-oxide-[protein] + a quinol</text>
        <dbReference type="Rhea" id="RHEA:51296"/>
        <dbReference type="Rhea" id="RHEA-COMP:12313"/>
        <dbReference type="Rhea" id="RHEA-COMP:12314"/>
        <dbReference type="ChEBI" id="CHEBI:15377"/>
        <dbReference type="ChEBI" id="CHEBI:16044"/>
        <dbReference type="ChEBI" id="CHEBI:24646"/>
        <dbReference type="ChEBI" id="CHEBI:45764"/>
        <dbReference type="ChEBI" id="CHEBI:132124"/>
    </reaction>
</comment>
<name>A0ABP7EGW6_9GAMM</name>
<evidence type="ECO:0000256" key="1">
    <source>
        <dbReference type="ARBA" id="ARBA00022505"/>
    </source>
</evidence>
<comment type="PTM">
    <text evidence="5">Predicted to be exported by the Tat system. The position of the signal peptide cleavage has not been experimentally proven.</text>
</comment>
<evidence type="ECO:0000256" key="2">
    <source>
        <dbReference type="ARBA" id="ARBA00022723"/>
    </source>
</evidence>
<feature type="binding site" evidence="5">
    <location>
        <position position="188"/>
    </location>
    <ligand>
        <name>Mo-molybdopterin</name>
        <dbReference type="ChEBI" id="CHEBI:71302"/>
    </ligand>
</feature>
<comment type="subunit">
    <text evidence="5">Heterodimer of a catalytic subunit (MsrP) and a heme-binding subunit (MsrQ).</text>
</comment>
<accession>A0ABP7EGW6</accession>
<proteinExistence type="inferred from homology"/>
<evidence type="ECO:0000256" key="4">
    <source>
        <dbReference type="ARBA" id="ARBA00023002"/>
    </source>
</evidence>
<feature type="binding site" evidence="5">
    <location>
        <begin position="98"/>
        <end position="99"/>
    </location>
    <ligand>
        <name>Mo-molybdopterin</name>
        <dbReference type="ChEBI" id="CHEBI:71302"/>
    </ligand>
</feature>
<evidence type="ECO:0000259" key="8">
    <source>
        <dbReference type="Pfam" id="PF00174"/>
    </source>
</evidence>
<dbReference type="PANTHER" id="PTHR43032:SF3">
    <property type="entry name" value="PROTEIN-METHIONINE-SULFOXIDE REDUCTASE CATALYTIC SUBUNIT MSRP"/>
    <property type="match status" value="1"/>
</dbReference>